<dbReference type="Pfam" id="PF08241">
    <property type="entry name" value="Methyltransf_11"/>
    <property type="match status" value="1"/>
</dbReference>
<comment type="caution">
    <text evidence="2">The sequence shown here is derived from an EMBL/GenBank/DDBJ whole genome shotgun (WGS) entry which is preliminary data.</text>
</comment>
<dbReference type="OrthoDB" id="9800231at2"/>
<dbReference type="GO" id="GO:0032259">
    <property type="term" value="P:methylation"/>
    <property type="evidence" value="ECO:0007669"/>
    <property type="project" value="UniProtKB-KW"/>
</dbReference>
<dbReference type="Gene3D" id="3.40.50.150">
    <property type="entry name" value="Vaccinia Virus protein VP39"/>
    <property type="match status" value="1"/>
</dbReference>
<sequence length="247" mass="27754">MNADITELRDFYATRLGEAAVRSVAMALAPIWKPIPQERLVGIGYAIPYLDKLATDSERRLAFMPAAQGAVNWPVHQPSLTALVHPAELPLGDACIDRILMVHALEFAESPTEMLSEAWRVLAPGGRLVLVLPSRRGVWTRFEHTPFGSGRPWSRTQATQLLRETMFTPSGFSDALHFPPFRRAGLLNIAPLWERMGRRGWPIFCGAIILEATKLVYRGIPVTHREKQRLRRLRPVLLPHGAPALHR</sequence>
<dbReference type="InterPro" id="IPR013216">
    <property type="entry name" value="Methyltransf_11"/>
</dbReference>
<gene>
    <name evidence="2" type="ORF">NS226_09830</name>
</gene>
<proteinExistence type="predicted"/>
<evidence type="ECO:0000259" key="1">
    <source>
        <dbReference type="Pfam" id="PF08241"/>
    </source>
</evidence>
<dbReference type="EMBL" id="LDPZ01000020">
    <property type="protein sequence ID" value="KTQ95712.1"/>
    <property type="molecule type" value="Genomic_DNA"/>
</dbReference>
<dbReference type="GO" id="GO:0008757">
    <property type="term" value="F:S-adenosylmethionine-dependent methyltransferase activity"/>
    <property type="evidence" value="ECO:0007669"/>
    <property type="project" value="InterPro"/>
</dbReference>
<keyword evidence="2" id="KW-0808">Transferase</keyword>
<dbReference type="InterPro" id="IPR029063">
    <property type="entry name" value="SAM-dependent_MTases_sf"/>
</dbReference>
<evidence type="ECO:0000313" key="3">
    <source>
        <dbReference type="Proteomes" id="UP000078272"/>
    </source>
</evidence>
<reference evidence="2 3" key="1">
    <citation type="journal article" date="2016" name="Front. Microbiol.">
        <title>Genomic Resource of Rice Seed Associated Bacteria.</title>
        <authorList>
            <person name="Midha S."/>
            <person name="Bansal K."/>
            <person name="Sharma S."/>
            <person name="Kumar N."/>
            <person name="Patil P.P."/>
            <person name="Chaudhry V."/>
            <person name="Patil P.B."/>
        </authorList>
    </citation>
    <scope>NUCLEOTIDE SEQUENCE [LARGE SCALE GENOMIC DNA]</scope>
    <source>
        <strain evidence="2 3">NS226</strain>
    </source>
</reference>
<dbReference type="STRING" id="401562.NS365_02070"/>
<dbReference type="AlphaFoldDB" id="A0A175R838"/>
<dbReference type="SUPFAM" id="SSF53335">
    <property type="entry name" value="S-adenosyl-L-methionine-dependent methyltransferases"/>
    <property type="match status" value="1"/>
</dbReference>
<feature type="domain" description="Methyltransferase type 11" evidence="1">
    <location>
        <begin position="80"/>
        <end position="130"/>
    </location>
</feature>
<dbReference type="Proteomes" id="UP000078272">
    <property type="component" value="Unassembled WGS sequence"/>
</dbReference>
<organism evidence="2 3">
    <name type="scientific">Aureimonas ureilytica</name>
    <dbReference type="NCBI Taxonomy" id="401562"/>
    <lineage>
        <taxon>Bacteria</taxon>
        <taxon>Pseudomonadati</taxon>
        <taxon>Pseudomonadota</taxon>
        <taxon>Alphaproteobacteria</taxon>
        <taxon>Hyphomicrobiales</taxon>
        <taxon>Aurantimonadaceae</taxon>
        <taxon>Aureimonas</taxon>
    </lineage>
</organism>
<evidence type="ECO:0000313" key="2">
    <source>
        <dbReference type="EMBL" id="KTQ95712.1"/>
    </source>
</evidence>
<dbReference type="PATRIC" id="fig|401562.3.peg.1436"/>
<protein>
    <submittedName>
        <fullName evidence="2">SAM-dependent methyltransferase</fullName>
    </submittedName>
</protein>
<keyword evidence="2" id="KW-0489">Methyltransferase</keyword>
<name>A0A175R838_9HYPH</name>
<dbReference type="RefSeq" id="WP_058634849.1">
    <property type="nucleotide sequence ID" value="NZ_LDPZ01000020.1"/>
</dbReference>
<accession>A0A175R838</accession>